<evidence type="ECO:0000256" key="3">
    <source>
        <dbReference type="ARBA" id="ARBA00022575"/>
    </source>
</evidence>
<evidence type="ECO:0000256" key="6">
    <source>
        <dbReference type="ARBA" id="ARBA00023002"/>
    </source>
</evidence>
<keyword evidence="7" id="KW-0503">Monooxygenase</keyword>
<dbReference type="PANTHER" id="PTHR42747">
    <property type="entry name" value="NITRONATE MONOOXYGENASE-RELATED"/>
    <property type="match status" value="1"/>
</dbReference>
<keyword evidence="10" id="KW-0223">Dioxygenase</keyword>
<keyword evidence="6" id="KW-0560">Oxidoreductase</keyword>
<keyword evidence="4" id="KW-0285">Flavoprotein</keyword>
<protein>
    <recommendedName>
        <fullName evidence="8">Propionate 3-nitronate monooxygenase</fullName>
    </recommendedName>
</protein>
<comment type="similarity">
    <text evidence="2">Belongs to the nitronate monooxygenase family. NMO class I subfamily.</text>
</comment>
<gene>
    <name evidence="10" type="ORF">FVP60_06570</name>
</gene>
<evidence type="ECO:0000256" key="9">
    <source>
        <dbReference type="ARBA" id="ARBA00049401"/>
    </source>
</evidence>
<accession>A0A5C8HTR2</accession>
<comment type="cofactor">
    <cofactor evidence="1">
        <name>FMN</name>
        <dbReference type="ChEBI" id="CHEBI:58210"/>
    </cofactor>
</comment>
<keyword evidence="5" id="KW-0288">FMN</keyword>
<dbReference type="GO" id="GO:0018580">
    <property type="term" value="F:nitronate monooxygenase activity"/>
    <property type="evidence" value="ECO:0007669"/>
    <property type="project" value="InterPro"/>
</dbReference>
<organism evidence="10 11">
    <name type="scientific">Microbacterium mitrae</name>
    <dbReference type="NCBI Taxonomy" id="664640"/>
    <lineage>
        <taxon>Bacteria</taxon>
        <taxon>Bacillati</taxon>
        <taxon>Actinomycetota</taxon>
        <taxon>Actinomycetes</taxon>
        <taxon>Micrococcales</taxon>
        <taxon>Microbacteriaceae</taxon>
        <taxon>Microbacterium</taxon>
    </lineage>
</organism>
<sequence length="347" mass="35471">MTGSATELFGIKVPIVLGPFGGVSSVELAAAVSNAGGLGSYGLYGYTAERIRETAAQLRAVTDEPFNLNLWWPTGDEVEPHDIDWAEATARVAPFYAEAGLDLPPRPERFLPSFSEQLEAVIAARPAVASFVFGVPDADAIAALHDAGTRVVGTATNVAEARALAAGGVDAIIASGMEAAGHRVTFIGEAEDSLVGTFALVPQVVDAVDVPVLAAGGVADRRGVAAARALGASGVVVGTAFLATAESAAPPSHRAAIRQVAQSGTRLTRAMSGRLARGIENDAMRELEAAGYARFPAQNMLTGGFRAAAARRNDASRLSLWAGQAAPLAVGATAAEVFDELAAGLTP</sequence>
<dbReference type="GO" id="GO:0051213">
    <property type="term" value="F:dioxygenase activity"/>
    <property type="evidence" value="ECO:0007669"/>
    <property type="project" value="UniProtKB-KW"/>
</dbReference>
<dbReference type="PANTHER" id="PTHR42747:SF3">
    <property type="entry name" value="NITRONATE MONOOXYGENASE-RELATED"/>
    <property type="match status" value="1"/>
</dbReference>
<dbReference type="InterPro" id="IPR013785">
    <property type="entry name" value="Aldolase_TIM"/>
</dbReference>
<keyword evidence="11" id="KW-1185">Reference proteome</keyword>
<evidence type="ECO:0000256" key="2">
    <source>
        <dbReference type="ARBA" id="ARBA00009881"/>
    </source>
</evidence>
<dbReference type="GO" id="GO:0009636">
    <property type="term" value="P:response to toxic substance"/>
    <property type="evidence" value="ECO:0007669"/>
    <property type="project" value="UniProtKB-KW"/>
</dbReference>
<evidence type="ECO:0000256" key="5">
    <source>
        <dbReference type="ARBA" id="ARBA00022643"/>
    </source>
</evidence>
<dbReference type="RefSeq" id="WP_147825406.1">
    <property type="nucleotide sequence ID" value="NZ_BAAARG010000001.1"/>
</dbReference>
<dbReference type="InterPro" id="IPR004136">
    <property type="entry name" value="NMO"/>
</dbReference>
<evidence type="ECO:0000256" key="1">
    <source>
        <dbReference type="ARBA" id="ARBA00001917"/>
    </source>
</evidence>
<keyword evidence="3" id="KW-0216">Detoxification</keyword>
<evidence type="ECO:0000256" key="7">
    <source>
        <dbReference type="ARBA" id="ARBA00023033"/>
    </source>
</evidence>
<dbReference type="EMBL" id="VRSW01000001">
    <property type="protein sequence ID" value="TXK06602.1"/>
    <property type="molecule type" value="Genomic_DNA"/>
</dbReference>
<dbReference type="OrthoDB" id="9778912at2"/>
<dbReference type="CDD" id="cd04730">
    <property type="entry name" value="NPD_like"/>
    <property type="match status" value="1"/>
</dbReference>
<comment type="caution">
    <text evidence="10">The sequence shown here is derived from an EMBL/GenBank/DDBJ whole genome shotgun (WGS) entry which is preliminary data.</text>
</comment>
<evidence type="ECO:0000256" key="4">
    <source>
        <dbReference type="ARBA" id="ARBA00022630"/>
    </source>
</evidence>
<dbReference type="AlphaFoldDB" id="A0A5C8HTR2"/>
<dbReference type="Gene3D" id="3.20.20.70">
    <property type="entry name" value="Aldolase class I"/>
    <property type="match status" value="1"/>
</dbReference>
<evidence type="ECO:0000313" key="11">
    <source>
        <dbReference type="Proteomes" id="UP000321196"/>
    </source>
</evidence>
<evidence type="ECO:0000256" key="8">
    <source>
        <dbReference type="ARBA" id="ARBA00031155"/>
    </source>
</evidence>
<dbReference type="Pfam" id="PF03060">
    <property type="entry name" value="NMO"/>
    <property type="match status" value="1"/>
</dbReference>
<comment type="catalytic activity">
    <reaction evidence="9">
        <text>3 propionate 3-nitronate + 3 O2 + H2O = 3 3-oxopropanoate + 2 nitrate + nitrite + H2O2 + 3 H(+)</text>
        <dbReference type="Rhea" id="RHEA:57332"/>
        <dbReference type="ChEBI" id="CHEBI:15377"/>
        <dbReference type="ChEBI" id="CHEBI:15378"/>
        <dbReference type="ChEBI" id="CHEBI:15379"/>
        <dbReference type="ChEBI" id="CHEBI:16240"/>
        <dbReference type="ChEBI" id="CHEBI:16301"/>
        <dbReference type="ChEBI" id="CHEBI:17632"/>
        <dbReference type="ChEBI" id="CHEBI:33190"/>
        <dbReference type="ChEBI" id="CHEBI:136067"/>
    </reaction>
</comment>
<dbReference type="Proteomes" id="UP000321196">
    <property type="component" value="Unassembled WGS sequence"/>
</dbReference>
<proteinExistence type="inferred from homology"/>
<evidence type="ECO:0000313" key="10">
    <source>
        <dbReference type="EMBL" id="TXK06602.1"/>
    </source>
</evidence>
<dbReference type="SUPFAM" id="SSF51412">
    <property type="entry name" value="Inosine monophosphate dehydrogenase (IMPDH)"/>
    <property type="match status" value="1"/>
</dbReference>
<name>A0A5C8HTR2_9MICO</name>
<reference evidence="10 11" key="1">
    <citation type="submission" date="2019-08" db="EMBL/GenBank/DDBJ databases">
        <authorList>
            <person name="Dong K."/>
        </authorList>
    </citation>
    <scope>NUCLEOTIDE SEQUENCE [LARGE SCALE GENOMIC DNA]</scope>
    <source>
        <strain evidence="10 11">M4-8</strain>
    </source>
</reference>